<protein>
    <submittedName>
        <fullName evidence="2">Uncharacterized protein</fullName>
    </submittedName>
</protein>
<dbReference type="EMBL" id="VBTY01000026">
    <property type="protein sequence ID" value="MDG3493914.1"/>
    <property type="molecule type" value="Genomic_DNA"/>
</dbReference>
<dbReference type="RefSeq" id="WP_009625970.1">
    <property type="nucleotide sequence ID" value="NZ_VBTY01000026.1"/>
</dbReference>
<keyword evidence="1" id="KW-0732">Signal</keyword>
<evidence type="ECO:0000313" key="2">
    <source>
        <dbReference type="EMBL" id="MDG3493914.1"/>
    </source>
</evidence>
<name>A0A9X4MD50_9CYAN</name>
<dbReference type="Proteomes" id="UP001152872">
    <property type="component" value="Unassembled WGS sequence"/>
</dbReference>
<gene>
    <name evidence="2" type="ORF">FEV09_05025</name>
</gene>
<sequence length="121" mass="13250">MMKLILNFSFFLVSSSVVLLSALPSSAFVPPLSNIVDSAIHFDNGLIAQDNGTFRVVRIYGNNNILVKSLSSGREFDVYYSSRIGADVGDLVTVTFDDDRWISIINNRTGRSAAVTSVSRK</sequence>
<evidence type="ECO:0000256" key="1">
    <source>
        <dbReference type="SAM" id="SignalP"/>
    </source>
</evidence>
<keyword evidence="3" id="KW-1185">Reference proteome</keyword>
<reference evidence="2" key="1">
    <citation type="submission" date="2019-05" db="EMBL/GenBank/DDBJ databases">
        <title>Whole genome sequencing of Pseudanabaena catenata USMAC16.</title>
        <authorList>
            <person name="Khan Z."/>
            <person name="Omar W.M."/>
            <person name="Convey P."/>
            <person name="Merican F."/>
            <person name="Najimudin N."/>
        </authorList>
    </citation>
    <scope>NUCLEOTIDE SEQUENCE</scope>
    <source>
        <strain evidence="2">USMAC16</strain>
    </source>
</reference>
<organism evidence="2 3">
    <name type="scientific">Pseudanabaena catenata USMAC16</name>
    <dbReference type="NCBI Taxonomy" id="1855837"/>
    <lineage>
        <taxon>Bacteria</taxon>
        <taxon>Bacillati</taxon>
        <taxon>Cyanobacteriota</taxon>
        <taxon>Cyanophyceae</taxon>
        <taxon>Pseudanabaenales</taxon>
        <taxon>Pseudanabaenaceae</taxon>
        <taxon>Pseudanabaena</taxon>
    </lineage>
</organism>
<comment type="caution">
    <text evidence="2">The sequence shown here is derived from an EMBL/GenBank/DDBJ whole genome shotgun (WGS) entry which is preliminary data.</text>
</comment>
<feature type="chain" id="PRO_5040962211" evidence="1">
    <location>
        <begin position="28"/>
        <end position="121"/>
    </location>
</feature>
<evidence type="ECO:0000313" key="3">
    <source>
        <dbReference type="Proteomes" id="UP001152872"/>
    </source>
</evidence>
<feature type="signal peptide" evidence="1">
    <location>
        <begin position="1"/>
        <end position="27"/>
    </location>
</feature>
<dbReference type="AlphaFoldDB" id="A0A9X4MD50"/>
<accession>A0A9X4MD50</accession>
<proteinExistence type="predicted"/>